<dbReference type="Proteomes" id="UP000029714">
    <property type="component" value="Unassembled WGS sequence"/>
</dbReference>
<dbReference type="InterPro" id="IPR036291">
    <property type="entry name" value="NAD(P)-bd_dom_sf"/>
</dbReference>
<dbReference type="PANTHER" id="PTHR43355:SF2">
    <property type="entry name" value="FLAVIN REDUCTASE (NADPH)"/>
    <property type="match status" value="1"/>
</dbReference>
<evidence type="ECO:0000313" key="5">
    <source>
        <dbReference type="EMBL" id="TLD93264.1"/>
    </source>
</evidence>
<accession>A0A347W4L0</accession>
<dbReference type="GO" id="GO:0016646">
    <property type="term" value="F:oxidoreductase activity, acting on the CH-NH group of donors, NAD or NADP as acceptor"/>
    <property type="evidence" value="ECO:0007669"/>
    <property type="project" value="TreeGrafter"/>
</dbReference>
<dbReference type="RefSeq" id="WP_081948345.1">
    <property type="nucleotide sequence ID" value="NZ_JRMP02000015.1"/>
</dbReference>
<protein>
    <submittedName>
        <fullName evidence="5">NAD(P)-dependent oxidoreductase</fullName>
    </submittedName>
    <submittedName>
        <fullName evidence="4">NAD(P)H-binding protein</fullName>
    </submittedName>
</protein>
<dbReference type="SUPFAM" id="SSF51735">
    <property type="entry name" value="NAD(P)-binding Rossmann-fold domains"/>
    <property type="match status" value="1"/>
</dbReference>
<gene>
    <name evidence="4" type="ORF">DCO61_07620</name>
    <name evidence="5" type="ORF">LS64_009125</name>
</gene>
<reference evidence="5 6" key="1">
    <citation type="journal article" date="2014" name="Genome Announc.">
        <title>Draft genome sequences of eight enterohepatic helicobacter species isolated from both laboratory and wild rodents.</title>
        <authorList>
            <person name="Sheh A."/>
            <person name="Shen Z."/>
            <person name="Fox J.G."/>
        </authorList>
    </citation>
    <scope>NUCLEOTIDE SEQUENCE [LARGE SCALE GENOMIC DNA]</scope>
    <source>
        <strain evidence="5 6">MIT 97-6194</strain>
    </source>
</reference>
<dbReference type="InterPro" id="IPR051606">
    <property type="entry name" value="Polyketide_Oxido-like"/>
</dbReference>
<comment type="caution">
    <text evidence="5">The sequence shown here is derived from an EMBL/GenBank/DDBJ whole genome shotgun (WGS) entry which is preliminary data.</text>
</comment>
<keyword evidence="2" id="KW-0472">Membrane</keyword>
<dbReference type="InterPro" id="IPR016040">
    <property type="entry name" value="NAD(P)-bd_dom"/>
</dbReference>
<evidence type="ECO:0000313" key="4">
    <source>
        <dbReference type="EMBL" id="MWV69870.1"/>
    </source>
</evidence>
<evidence type="ECO:0000259" key="3">
    <source>
        <dbReference type="Pfam" id="PF13460"/>
    </source>
</evidence>
<reference evidence="4 7" key="4">
    <citation type="submission" date="2019-12" db="EMBL/GenBank/DDBJ databases">
        <title>Multi-Generational Helicobacter saguini Isolates.</title>
        <authorList>
            <person name="Mannion A."/>
            <person name="Shen Z."/>
            <person name="Fox J.G."/>
        </authorList>
    </citation>
    <scope>NUCLEOTIDE SEQUENCE [LARGE SCALE GENOMIC DNA]</scope>
    <source>
        <strain evidence="4">16-048</strain>
        <strain evidence="7">16-048 (F4)</strain>
    </source>
</reference>
<keyword evidence="6" id="KW-1185">Reference proteome</keyword>
<keyword evidence="2" id="KW-0812">Transmembrane</keyword>
<keyword evidence="2" id="KW-1133">Transmembrane helix</keyword>
<dbReference type="EMBL" id="JRMP02000015">
    <property type="protein sequence ID" value="TLD93264.1"/>
    <property type="molecule type" value="Genomic_DNA"/>
</dbReference>
<organism evidence="5 6">
    <name type="scientific">Helicobacter saguini</name>
    <dbReference type="NCBI Taxonomy" id="1548018"/>
    <lineage>
        <taxon>Bacteria</taxon>
        <taxon>Pseudomonadati</taxon>
        <taxon>Campylobacterota</taxon>
        <taxon>Epsilonproteobacteria</taxon>
        <taxon>Campylobacterales</taxon>
        <taxon>Helicobacteraceae</taxon>
        <taxon>Helicobacter</taxon>
    </lineage>
</organism>
<feature type="region of interest" description="Disordered" evidence="1">
    <location>
        <begin position="34"/>
        <end position="53"/>
    </location>
</feature>
<dbReference type="Proteomes" id="UP000477070">
    <property type="component" value="Unassembled WGS sequence"/>
</dbReference>
<evidence type="ECO:0000313" key="6">
    <source>
        <dbReference type="Proteomes" id="UP000029714"/>
    </source>
</evidence>
<dbReference type="Pfam" id="PF13460">
    <property type="entry name" value="NAD_binding_10"/>
    <property type="match status" value="1"/>
</dbReference>
<name>A0A347W4L0_9HELI</name>
<reference evidence="5" key="3">
    <citation type="submission" date="2018-04" db="EMBL/GenBank/DDBJ databases">
        <authorList>
            <person name="Sheh A."/>
            <person name="Shen Z."/>
            <person name="Mannion A.J."/>
            <person name="Fox J.G."/>
        </authorList>
    </citation>
    <scope>NUCLEOTIDE SEQUENCE</scope>
    <source>
        <strain evidence="5">MIT 97-6194</strain>
    </source>
</reference>
<dbReference type="Gene3D" id="3.40.50.720">
    <property type="entry name" value="NAD(P)-binding Rossmann-like Domain"/>
    <property type="match status" value="1"/>
</dbReference>
<dbReference type="PANTHER" id="PTHR43355">
    <property type="entry name" value="FLAVIN REDUCTASE (NADPH)"/>
    <property type="match status" value="1"/>
</dbReference>
<dbReference type="OrthoDB" id="7352421at2"/>
<feature type="transmembrane region" description="Helical" evidence="2">
    <location>
        <begin position="6"/>
        <end position="25"/>
    </location>
</feature>
<dbReference type="STRING" id="1548018.LS64_09415"/>
<evidence type="ECO:0000313" key="7">
    <source>
        <dbReference type="Proteomes" id="UP000477070"/>
    </source>
</evidence>
<reference evidence="5 6" key="2">
    <citation type="journal article" date="2016" name="Infect. Immun.">
        <title>Helicobacter saguini, a Novel Helicobacter Isolated from Cotton-Top Tamarins with Ulcerative Colitis, Has Proinflammatory Properties and Induces Typhlocolitis and Dysplasia in Gnotobiotic IL-10-/- Mice.</title>
        <authorList>
            <person name="Shen Z."/>
            <person name="Mannion A."/>
            <person name="Whary M.T."/>
            <person name="Muthupalani S."/>
            <person name="Sheh A."/>
            <person name="Feng Y."/>
            <person name="Gong G."/>
            <person name="Vandamme P."/>
            <person name="Holcombe H.R."/>
            <person name="Paster B.J."/>
            <person name="Fox J.G."/>
        </authorList>
    </citation>
    <scope>NUCLEOTIDE SEQUENCE [LARGE SCALE GENOMIC DNA]</scope>
    <source>
        <strain evidence="5 6">MIT 97-6194</strain>
    </source>
</reference>
<evidence type="ECO:0000256" key="1">
    <source>
        <dbReference type="SAM" id="MobiDB-lite"/>
    </source>
</evidence>
<evidence type="ECO:0000256" key="2">
    <source>
        <dbReference type="SAM" id="Phobius"/>
    </source>
</evidence>
<sequence length="279" mass="30353">MNRRSVLRYAFLGVVAGGFGVNLLAKDSIESKSQKKDSKNIESNSQNSKADSKIDSKPKVAVLAASGKAGFLILKECVNAGFSVTAIVRNAKKLQDLAKKNKLDSKKFSVKQKDIFALDSKDLSGFDSIVDAFGEVKDPSLFVKHIQHLHDILKGNPARLIIVGGAGSLYLDKSHTKQLFDTPDFPKEYLPVAKAHGEVLDFLRAQDSKAGAINWVYVSPPADFRFDGVKSGKYKIIGEEFETNSKGESAGSYADYALAIVDIIKDSKINKQRVGVIGL</sequence>
<dbReference type="EMBL" id="QBIU01000001">
    <property type="protein sequence ID" value="MWV69870.1"/>
    <property type="molecule type" value="Genomic_DNA"/>
</dbReference>
<proteinExistence type="predicted"/>
<dbReference type="AlphaFoldDB" id="A0A347W4L0"/>
<feature type="domain" description="NAD(P)-binding" evidence="3">
    <location>
        <begin position="65"/>
        <end position="266"/>
    </location>
</feature>